<evidence type="ECO:0000313" key="1">
    <source>
        <dbReference type="EMBL" id="RVW47449.1"/>
    </source>
</evidence>
<evidence type="ECO:0000313" key="2">
    <source>
        <dbReference type="Proteomes" id="UP000288805"/>
    </source>
</evidence>
<protein>
    <submittedName>
        <fullName evidence="1">Uncharacterized protein</fullName>
    </submittedName>
</protein>
<name>A0A438EI96_VITVI</name>
<dbReference type="EMBL" id="QGNW01001282">
    <property type="protein sequence ID" value="RVW47449.1"/>
    <property type="molecule type" value="Genomic_DNA"/>
</dbReference>
<accession>A0A438EI96</accession>
<gene>
    <name evidence="1" type="ORF">CK203_086502</name>
</gene>
<dbReference type="Proteomes" id="UP000288805">
    <property type="component" value="Unassembled WGS sequence"/>
</dbReference>
<proteinExistence type="predicted"/>
<sequence>MEDGFEADTQLVQGCSEEGTMSTKEYAEQRNLLKAPCLSKGKEKMRNTAKGGDGAGFKGFLGCPQEWIFSHGSPF</sequence>
<organism evidence="1 2">
    <name type="scientific">Vitis vinifera</name>
    <name type="common">Grape</name>
    <dbReference type="NCBI Taxonomy" id="29760"/>
    <lineage>
        <taxon>Eukaryota</taxon>
        <taxon>Viridiplantae</taxon>
        <taxon>Streptophyta</taxon>
        <taxon>Embryophyta</taxon>
        <taxon>Tracheophyta</taxon>
        <taxon>Spermatophyta</taxon>
        <taxon>Magnoliopsida</taxon>
        <taxon>eudicotyledons</taxon>
        <taxon>Gunneridae</taxon>
        <taxon>Pentapetalae</taxon>
        <taxon>rosids</taxon>
        <taxon>Vitales</taxon>
        <taxon>Vitaceae</taxon>
        <taxon>Viteae</taxon>
        <taxon>Vitis</taxon>
    </lineage>
</organism>
<dbReference type="AlphaFoldDB" id="A0A438EI96"/>
<comment type="caution">
    <text evidence="1">The sequence shown here is derived from an EMBL/GenBank/DDBJ whole genome shotgun (WGS) entry which is preliminary data.</text>
</comment>
<reference evidence="1 2" key="1">
    <citation type="journal article" date="2018" name="PLoS Genet.">
        <title>Population sequencing reveals clonal diversity and ancestral inbreeding in the grapevine cultivar Chardonnay.</title>
        <authorList>
            <person name="Roach M.J."/>
            <person name="Johnson D.L."/>
            <person name="Bohlmann J."/>
            <person name="van Vuuren H.J."/>
            <person name="Jones S.J."/>
            <person name="Pretorius I.S."/>
            <person name="Schmidt S.A."/>
            <person name="Borneman A.R."/>
        </authorList>
    </citation>
    <scope>NUCLEOTIDE SEQUENCE [LARGE SCALE GENOMIC DNA]</scope>
    <source>
        <strain evidence="2">cv. Chardonnay</strain>
        <tissue evidence="1">Leaf</tissue>
    </source>
</reference>